<evidence type="ECO:0000313" key="1">
    <source>
        <dbReference type="EMBL" id="QDT72442.1"/>
    </source>
</evidence>
<gene>
    <name evidence="1" type="ORF">I41_16200</name>
</gene>
<keyword evidence="2" id="KW-1185">Reference proteome</keyword>
<organism evidence="1 2">
    <name type="scientific">Lacipirellula limnantheis</name>
    <dbReference type="NCBI Taxonomy" id="2528024"/>
    <lineage>
        <taxon>Bacteria</taxon>
        <taxon>Pseudomonadati</taxon>
        <taxon>Planctomycetota</taxon>
        <taxon>Planctomycetia</taxon>
        <taxon>Pirellulales</taxon>
        <taxon>Lacipirellulaceae</taxon>
        <taxon>Lacipirellula</taxon>
    </lineage>
</organism>
<dbReference type="AlphaFoldDB" id="A0A517TVP2"/>
<proteinExistence type="predicted"/>
<evidence type="ECO:0000313" key="2">
    <source>
        <dbReference type="Proteomes" id="UP000317909"/>
    </source>
</evidence>
<sequence length="97" mass="11536">MANQRQVDPAFRAVLHELGFSNYRQYRDSPRWASIRQRVYEKKGRVCVECRLNPAVEIHHRQYDRETMVGETLRHLDPVCRHCHDILHGDVLWAAAR</sequence>
<dbReference type="OrthoDB" id="1250255at2"/>
<reference evidence="1 2" key="1">
    <citation type="submission" date="2019-02" db="EMBL/GenBank/DDBJ databases">
        <title>Deep-cultivation of Planctomycetes and their phenomic and genomic characterization uncovers novel biology.</title>
        <authorList>
            <person name="Wiegand S."/>
            <person name="Jogler M."/>
            <person name="Boedeker C."/>
            <person name="Pinto D."/>
            <person name="Vollmers J."/>
            <person name="Rivas-Marin E."/>
            <person name="Kohn T."/>
            <person name="Peeters S.H."/>
            <person name="Heuer A."/>
            <person name="Rast P."/>
            <person name="Oberbeckmann S."/>
            <person name="Bunk B."/>
            <person name="Jeske O."/>
            <person name="Meyerdierks A."/>
            <person name="Storesund J.E."/>
            <person name="Kallscheuer N."/>
            <person name="Luecker S."/>
            <person name="Lage O.M."/>
            <person name="Pohl T."/>
            <person name="Merkel B.J."/>
            <person name="Hornburger P."/>
            <person name="Mueller R.-W."/>
            <person name="Bruemmer F."/>
            <person name="Labrenz M."/>
            <person name="Spormann A.M."/>
            <person name="Op den Camp H."/>
            <person name="Overmann J."/>
            <person name="Amann R."/>
            <person name="Jetten M.S.M."/>
            <person name="Mascher T."/>
            <person name="Medema M.H."/>
            <person name="Devos D.P."/>
            <person name="Kaster A.-K."/>
            <person name="Ovreas L."/>
            <person name="Rohde M."/>
            <person name="Galperin M.Y."/>
            <person name="Jogler C."/>
        </authorList>
    </citation>
    <scope>NUCLEOTIDE SEQUENCE [LARGE SCALE GENOMIC DNA]</scope>
    <source>
        <strain evidence="1 2">I41</strain>
    </source>
</reference>
<dbReference type="EMBL" id="CP036339">
    <property type="protein sequence ID" value="QDT72442.1"/>
    <property type="molecule type" value="Genomic_DNA"/>
</dbReference>
<evidence type="ECO:0008006" key="3">
    <source>
        <dbReference type="Google" id="ProtNLM"/>
    </source>
</evidence>
<name>A0A517TVP2_9BACT</name>
<dbReference type="RefSeq" id="WP_145432015.1">
    <property type="nucleotide sequence ID" value="NZ_CP036339.1"/>
</dbReference>
<dbReference type="Proteomes" id="UP000317909">
    <property type="component" value="Chromosome"/>
</dbReference>
<protein>
    <recommendedName>
        <fullName evidence="3">HNH endonuclease</fullName>
    </recommendedName>
</protein>
<accession>A0A517TVP2</accession>
<dbReference type="KEGG" id="llh:I41_16200"/>